<protein>
    <submittedName>
        <fullName evidence="1">Uncharacterized protein</fullName>
    </submittedName>
</protein>
<reference evidence="1" key="1">
    <citation type="journal article" date="2012" name="Nat. Genet.">
        <title>Whole-genome sequence of Schistosoma haematobium.</title>
        <authorList>
            <person name="Young N.D."/>
            <person name="Jex A.R."/>
            <person name="Li B."/>
            <person name="Liu S."/>
            <person name="Yang L."/>
            <person name="Xiong Z."/>
            <person name="Li Y."/>
            <person name="Cantacessi C."/>
            <person name="Hall R.S."/>
            <person name="Xu X."/>
            <person name="Chen F."/>
            <person name="Wu X."/>
            <person name="Zerlotini A."/>
            <person name="Oliveira G."/>
            <person name="Hofmann A."/>
            <person name="Zhang G."/>
            <person name="Fang X."/>
            <person name="Kang Y."/>
            <person name="Campbell B.E."/>
            <person name="Loukas A."/>
            <person name="Ranganathan S."/>
            <person name="Rollinson D."/>
            <person name="Rinaldi G."/>
            <person name="Brindley P.J."/>
            <person name="Yang H."/>
            <person name="Wang J."/>
            <person name="Wang J."/>
            <person name="Gasser R.B."/>
        </authorList>
    </citation>
    <scope>NUCLEOTIDE SEQUENCE [LARGE SCALE GENOMIC DNA]</scope>
</reference>
<evidence type="ECO:0000313" key="1">
    <source>
        <dbReference type="EMBL" id="KGB32039.1"/>
    </source>
</evidence>
<gene>
    <name evidence="1" type="ORF">MS3_00145</name>
</gene>
<organism evidence="1">
    <name type="scientific">Schistosoma haematobium</name>
    <name type="common">Blood fluke</name>
    <dbReference type="NCBI Taxonomy" id="6185"/>
    <lineage>
        <taxon>Eukaryota</taxon>
        <taxon>Metazoa</taxon>
        <taxon>Spiralia</taxon>
        <taxon>Lophotrochozoa</taxon>
        <taxon>Platyhelminthes</taxon>
        <taxon>Trematoda</taxon>
        <taxon>Digenea</taxon>
        <taxon>Strigeidida</taxon>
        <taxon>Schistosomatoidea</taxon>
        <taxon>Schistosomatidae</taxon>
        <taxon>Schistosoma</taxon>
    </lineage>
</organism>
<name>A0A094ZGQ7_SCHHA</name>
<sequence length="33" mass="3857">MNNIDFNCQLDKFYCAIITLTLKPYSSHAHQLN</sequence>
<accession>A0A094ZGQ7</accession>
<dbReference type="AlphaFoldDB" id="A0A094ZGQ7"/>
<proteinExistence type="predicted"/>
<dbReference type="EMBL" id="KL250490">
    <property type="protein sequence ID" value="KGB32039.1"/>
    <property type="molecule type" value="Genomic_DNA"/>
</dbReference>